<name>A0A0C3AJ05_PILCF</name>
<gene>
    <name evidence="2" type="ORF">PILCRDRAFT_14899</name>
</gene>
<evidence type="ECO:0000313" key="3">
    <source>
        <dbReference type="Proteomes" id="UP000054166"/>
    </source>
</evidence>
<reference evidence="2 3" key="1">
    <citation type="submission" date="2014-04" db="EMBL/GenBank/DDBJ databases">
        <authorList>
            <consortium name="DOE Joint Genome Institute"/>
            <person name="Kuo A."/>
            <person name="Tarkka M."/>
            <person name="Buscot F."/>
            <person name="Kohler A."/>
            <person name="Nagy L.G."/>
            <person name="Floudas D."/>
            <person name="Copeland A."/>
            <person name="Barry K.W."/>
            <person name="Cichocki N."/>
            <person name="Veneault-Fourrey C."/>
            <person name="LaButti K."/>
            <person name="Lindquist E.A."/>
            <person name="Lipzen A."/>
            <person name="Lundell T."/>
            <person name="Morin E."/>
            <person name="Murat C."/>
            <person name="Sun H."/>
            <person name="Tunlid A."/>
            <person name="Henrissat B."/>
            <person name="Grigoriev I.V."/>
            <person name="Hibbett D.S."/>
            <person name="Martin F."/>
            <person name="Nordberg H.P."/>
            <person name="Cantor M.N."/>
            <person name="Hua S.X."/>
        </authorList>
    </citation>
    <scope>NUCLEOTIDE SEQUENCE [LARGE SCALE GENOMIC DNA]</scope>
    <source>
        <strain evidence="2 3">F 1598</strain>
    </source>
</reference>
<organism evidence="2 3">
    <name type="scientific">Piloderma croceum (strain F 1598)</name>
    <dbReference type="NCBI Taxonomy" id="765440"/>
    <lineage>
        <taxon>Eukaryota</taxon>
        <taxon>Fungi</taxon>
        <taxon>Dikarya</taxon>
        <taxon>Basidiomycota</taxon>
        <taxon>Agaricomycotina</taxon>
        <taxon>Agaricomycetes</taxon>
        <taxon>Agaricomycetidae</taxon>
        <taxon>Atheliales</taxon>
        <taxon>Atheliaceae</taxon>
        <taxon>Piloderma</taxon>
    </lineage>
</organism>
<evidence type="ECO:0000256" key="1">
    <source>
        <dbReference type="SAM" id="MobiDB-lite"/>
    </source>
</evidence>
<reference evidence="3" key="2">
    <citation type="submission" date="2015-01" db="EMBL/GenBank/DDBJ databases">
        <title>Evolutionary Origins and Diversification of the Mycorrhizal Mutualists.</title>
        <authorList>
            <consortium name="DOE Joint Genome Institute"/>
            <consortium name="Mycorrhizal Genomics Consortium"/>
            <person name="Kohler A."/>
            <person name="Kuo A."/>
            <person name="Nagy L.G."/>
            <person name="Floudas D."/>
            <person name="Copeland A."/>
            <person name="Barry K.W."/>
            <person name="Cichocki N."/>
            <person name="Veneault-Fourrey C."/>
            <person name="LaButti K."/>
            <person name="Lindquist E.A."/>
            <person name="Lipzen A."/>
            <person name="Lundell T."/>
            <person name="Morin E."/>
            <person name="Murat C."/>
            <person name="Riley R."/>
            <person name="Ohm R."/>
            <person name="Sun H."/>
            <person name="Tunlid A."/>
            <person name="Henrissat B."/>
            <person name="Grigoriev I.V."/>
            <person name="Hibbett D.S."/>
            <person name="Martin F."/>
        </authorList>
    </citation>
    <scope>NUCLEOTIDE SEQUENCE [LARGE SCALE GENOMIC DNA]</scope>
    <source>
        <strain evidence="3">F 1598</strain>
    </source>
</reference>
<protein>
    <submittedName>
        <fullName evidence="2">Uncharacterized protein</fullName>
    </submittedName>
</protein>
<evidence type="ECO:0000313" key="2">
    <source>
        <dbReference type="EMBL" id="KIM73833.1"/>
    </source>
</evidence>
<keyword evidence="3" id="KW-1185">Reference proteome</keyword>
<dbReference type="InParanoid" id="A0A0C3AJ05"/>
<dbReference type="AlphaFoldDB" id="A0A0C3AJ05"/>
<sequence>MPQTLFVHHFPVDKEIQIYINRVINFVDLVTEDDWATNCLQLMLTYWARIEHEQEAAWQAKQETAYQATEERFNEERRIASEERHCIIRRQLEVDKLEQEKQQQLWKQECNQACAQCTQESQLLSPTLSHMITKWKSRLSIGESGSSSEVEKLVAPKGLQGKGLRKGKGKAAVSGELKDLPNLPAGLFSAVDLCKCCAGLTPPYCCFIIANSCICIKCEANKRKCMFPGAANLQVQIAELSAQAGPLTPWPRQLTTPSAPLGSQRQLEPSPVQVCQEITMLAEVFYHLQSDFSKVHILLNQYNLTAILLQEVEKQLCKLTGEGSDIEYDEEGGEGEGEEDEVGDKDDDGSASPFVDKE</sequence>
<feature type="region of interest" description="Disordered" evidence="1">
    <location>
        <begin position="323"/>
        <end position="358"/>
    </location>
</feature>
<feature type="compositionally biased region" description="Acidic residues" evidence="1">
    <location>
        <begin position="324"/>
        <end position="349"/>
    </location>
</feature>
<dbReference type="EMBL" id="KN833072">
    <property type="protein sequence ID" value="KIM73833.1"/>
    <property type="molecule type" value="Genomic_DNA"/>
</dbReference>
<dbReference type="Proteomes" id="UP000054166">
    <property type="component" value="Unassembled WGS sequence"/>
</dbReference>
<proteinExistence type="predicted"/>
<dbReference type="HOGENOM" id="CLU_058274_0_0_1"/>
<accession>A0A0C3AJ05</accession>